<evidence type="ECO:0000313" key="1">
    <source>
        <dbReference type="EMBL" id="KAB1065730.1"/>
    </source>
</evidence>
<dbReference type="RefSeq" id="WP_151166555.1">
    <property type="nucleotide sequence ID" value="NZ_WACR01000002.1"/>
</dbReference>
<dbReference type="OrthoDB" id="907411at2"/>
<comment type="caution">
    <text evidence="1">The sequence shown here is derived from an EMBL/GenBank/DDBJ whole genome shotgun (WGS) entry which is preliminary data.</text>
</comment>
<dbReference type="AlphaFoldDB" id="A0A6N6MAJ6"/>
<proteinExistence type="predicted"/>
<protein>
    <submittedName>
        <fullName evidence="1">Uncharacterized protein</fullName>
    </submittedName>
</protein>
<reference evidence="1 2" key="1">
    <citation type="submission" date="2019-09" db="EMBL/GenBank/DDBJ databases">
        <title>Genomes of Cryomorphaceae.</title>
        <authorList>
            <person name="Bowman J.P."/>
        </authorList>
    </citation>
    <scope>NUCLEOTIDE SEQUENCE [LARGE SCALE GENOMIC DNA]</scope>
    <source>
        <strain evidence="1 2">KCTC 52047</strain>
    </source>
</reference>
<organism evidence="1 2">
    <name type="scientific">Salibacter halophilus</name>
    <dbReference type="NCBI Taxonomy" id="1803916"/>
    <lineage>
        <taxon>Bacteria</taxon>
        <taxon>Pseudomonadati</taxon>
        <taxon>Bacteroidota</taxon>
        <taxon>Flavobacteriia</taxon>
        <taxon>Flavobacteriales</taxon>
        <taxon>Salibacteraceae</taxon>
        <taxon>Salibacter</taxon>
    </lineage>
</organism>
<keyword evidence="2" id="KW-1185">Reference proteome</keyword>
<dbReference type="EMBL" id="WACR01000002">
    <property type="protein sequence ID" value="KAB1065730.1"/>
    <property type="molecule type" value="Genomic_DNA"/>
</dbReference>
<gene>
    <name evidence="1" type="ORF">F3059_03470</name>
</gene>
<evidence type="ECO:0000313" key="2">
    <source>
        <dbReference type="Proteomes" id="UP000435357"/>
    </source>
</evidence>
<name>A0A6N6MAJ6_9FLAO</name>
<sequence length="536" mass="59545">MLRISLYVTIILLALTNCRRELDAPSWDVDGYVPLATANLRIQDAIDDSLKEIGSDQEITLIYKSNLFEYKIDSLIKIPDTSRTESFSIPIGQVNLSPGQVFMADTVENNLNADNAQLRLAIVREGIIELELQSTMNTPTIFTYNIPNATKNGVSFSFIDTLSAGTQQNPTTETRRLDISGYTIDLTGKNNNRTNTFYGVYEIRTAPFGNPITITPADFASLTSTFTGILPEYAKGYFGNRIFEINESTETDIFRNFKSGLLSPAEARLNLRIKNEAGVDFGVDLKTVAGVNTNTGQSISLDHFVTQNNVKLSRSLESGSGYPPIRPSNYNAVIDEQNSNVTEFVGVLPKEFQLVGDVELNPLGNISSGNDFAYFGTGFEMNIDAEIPLRLNAQNLVFQDTTEFSIDSDSREDTKRINGGYLLVHCFNLYPIEGELQGYFMDSTNTVVDSLFTDDLGYLAGGIINNGQNRVTDKSESTIKVPLTPQKIDNLYDASKIWFNAKLNTTNQPDSLTFYDNYDLNIKLVGDFNYQLEADL</sequence>
<dbReference type="Proteomes" id="UP000435357">
    <property type="component" value="Unassembled WGS sequence"/>
</dbReference>
<accession>A0A6N6MAJ6</accession>